<dbReference type="InterPro" id="IPR039426">
    <property type="entry name" value="TonB-dep_rcpt-like"/>
</dbReference>
<dbReference type="KEGG" id="cate:C2869_21315"/>
<accession>A0A2S0VX46</accession>
<gene>
    <name evidence="15" type="ORF">C2869_21315</name>
</gene>
<keyword evidence="9" id="KW-0675">Receptor</keyword>
<dbReference type="AlphaFoldDB" id="A0A2S0VX46"/>
<dbReference type="Pfam" id="PF07715">
    <property type="entry name" value="Plug"/>
    <property type="match status" value="1"/>
</dbReference>
<dbReference type="InterPro" id="IPR036942">
    <property type="entry name" value="Beta-barrel_TonB_sf"/>
</dbReference>
<evidence type="ECO:0000256" key="10">
    <source>
        <dbReference type="ARBA" id="ARBA00023237"/>
    </source>
</evidence>
<dbReference type="EMBL" id="CP026604">
    <property type="protein sequence ID" value="AWB68781.1"/>
    <property type="molecule type" value="Genomic_DNA"/>
</dbReference>
<keyword evidence="3 11" id="KW-0813">Transport</keyword>
<dbReference type="PANTHER" id="PTHR30069">
    <property type="entry name" value="TONB-DEPENDENT OUTER MEMBRANE RECEPTOR"/>
    <property type="match status" value="1"/>
</dbReference>
<sequence>MIIQKLKPFLHMLRRSLSISLVAMLNTFASMPYALAVESIWDMSLQQLMQIEVVTASKSAEQQNNAPANITVISKQEIQAFGANNLHDILRRVSGLNPLSGSVLRDNFVSIRGQHSSSIDRRTLLLIDGRPFRDGNTGGLNTTIYRTFPIQSIERIEVIKGPGSILYGSNATSGVINIITKPTQKNSLKLGAGSFATQLLEGAYGYQQGDLNLSANLKWLDSNGWDYTTTDQNDIRDSVNYAHRDFGGRFALNYKNFNLSYFISQVDEVIISSGFVQHWPATTYDKHHQMLDLGYEQAINQDWQLATHLTLNHHKRHTADGGIDIDGHNTLLEVSTTGQLNSSSQLTAGATYHRLKGDDLGNPNLSAFWDLKWWSAYYQLTSAITQDLTLTLGQHYNDIANMTHANQVSRDSDFSSKLALNWHLHTDWHLKLLWTEAFRSPYGAELALQSPTLVGNPNLKPEKVTTAEMQLIYQLHNLRVAAAWFNTEYEDALGPELTPGSPPPFSFSNKAALKVDGGELEMSYEASKQTYYTGSWSYQSNQDHRGIAQIQKTPKHMIKIGIHHSYNDTLSLGLFNTWLSAQPKAEQFNPNTRVINNNTGAYHHLTLKANWQLSSLTTSQRFNSADISLFIDNLLQANTVYQPDIANTRINALPQRAGRSLYLNLQLGF</sequence>
<dbReference type="GO" id="GO:0015344">
    <property type="term" value="F:siderophore uptake transmembrane transporter activity"/>
    <property type="evidence" value="ECO:0007669"/>
    <property type="project" value="TreeGrafter"/>
</dbReference>
<dbReference type="GO" id="GO:0044718">
    <property type="term" value="P:siderophore transmembrane transport"/>
    <property type="evidence" value="ECO:0007669"/>
    <property type="project" value="TreeGrafter"/>
</dbReference>
<evidence type="ECO:0000256" key="4">
    <source>
        <dbReference type="ARBA" id="ARBA00022452"/>
    </source>
</evidence>
<evidence type="ECO:0000256" key="7">
    <source>
        <dbReference type="ARBA" id="ARBA00023077"/>
    </source>
</evidence>
<dbReference type="Pfam" id="PF00593">
    <property type="entry name" value="TonB_dep_Rec_b-barrel"/>
    <property type="match status" value="1"/>
</dbReference>
<keyword evidence="7 12" id="KW-0798">TonB box</keyword>
<dbReference type="Proteomes" id="UP000244441">
    <property type="component" value="Chromosome"/>
</dbReference>
<dbReference type="PROSITE" id="PS52016">
    <property type="entry name" value="TONB_DEPENDENT_REC_3"/>
    <property type="match status" value="1"/>
</dbReference>
<keyword evidence="4 11" id="KW-1134">Transmembrane beta strand</keyword>
<keyword evidence="16" id="KW-1185">Reference proteome</keyword>
<keyword evidence="5 11" id="KW-0812">Transmembrane</keyword>
<dbReference type="InterPro" id="IPR012910">
    <property type="entry name" value="Plug_dom"/>
</dbReference>
<evidence type="ECO:0000256" key="2">
    <source>
        <dbReference type="ARBA" id="ARBA00008143"/>
    </source>
</evidence>
<evidence type="ECO:0000256" key="6">
    <source>
        <dbReference type="ARBA" id="ARBA00022729"/>
    </source>
</evidence>
<keyword evidence="6" id="KW-0732">Signal</keyword>
<dbReference type="PANTHER" id="PTHR30069:SF29">
    <property type="entry name" value="HEMOGLOBIN AND HEMOGLOBIN-HAPTOGLOBIN-BINDING PROTEIN 1-RELATED"/>
    <property type="match status" value="1"/>
</dbReference>
<evidence type="ECO:0000256" key="9">
    <source>
        <dbReference type="ARBA" id="ARBA00023170"/>
    </source>
</evidence>
<organism evidence="15 16">
    <name type="scientific">Saccharobesus litoralis</name>
    <dbReference type="NCBI Taxonomy" id="2172099"/>
    <lineage>
        <taxon>Bacteria</taxon>
        <taxon>Pseudomonadati</taxon>
        <taxon>Pseudomonadota</taxon>
        <taxon>Gammaproteobacteria</taxon>
        <taxon>Alteromonadales</taxon>
        <taxon>Alteromonadaceae</taxon>
        <taxon>Saccharobesus</taxon>
    </lineage>
</organism>
<evidence type="ECO:0000256" key="8">
    <source>
        <dbReference type="ARBA" id="ARBA00023136"/>
    </source>
</evidence>
<reference evidence="15 16" key="1">
    <citation type="submission" date="2018-01" db="EMBL/GenBank/DDBJ databases">
        <title>Genome sequence of a Cantenovulum-like bacteria.</title>
        <authorList>
            <person name="Tan W.R."/>
            <person name="Lau N.-S."/>
            <person name="Go F."/>
            <person name="Amirul A.-A.A."/>
        </authorList>
    </citation>
    <scope>NUCLEOTIDE SEQUENCE [LARGE SCALE GENOMIC DNA]</scope>
    <source>
        <strain evidence="15 16">CCB-QB4</strain>
    </source>
</reference>
<evidence type="ECO:0000256" key="12">
    <source>
        <dbReference type="RuleBase" id="RU003357"/>
    </source>
</evidence>
<evidence type="ECO:0000313" key="16">
    <source>
        <dbReference type="Proteomes" id="UP000244441"/>
    </source>
</evidence>
<dbReference type="Gene3D" id="2.40.170.20">
    <property type="entry name" value="TonB-dependent receptor, beta-barrel domain"/>
    <property type="match status" value="1"/>
</dbReference>
<dbReference type="Gene3D" id="2.170.130.10">
    <property type="entry name" value="TonB-dependent receptor, plug domain"/>
    <property type="match status" value="1"/>
</dbReference>
<keyword evidence="10 11" id="KW-0998">Cell outer membrane</keyword>
<evidence type="ECO:0000256" key="3">
    <source>
        <dbReference type="ARBA" id="ARBA00022448"/>
    </source>
</evidence>
<dbReference type="SUPFAM" id="SSF56935">
    <property type="entry name" value="Porins"/>
    <property type="match status" value="1"/>
</dbReference>
<feature type="domain" description="TonB-dependent receptor-like beta-barrel" evidence="13">
    <location>
        <begin position="229"/>
        <end position="634"/>
    </location>
</feature>
<proteinExistence type="inferred from homology"/>
<dbReference type="InterPro" id="IPR000531">
    <property type="entry name" value="Beta-barrel_TonB"/>
</dbReference>
<feature type="domain" description="TonB-dependent receptor plug" evidence="14">
    <location>
        <begin position="63"/>
        <end position="175"/>
    </location>
</feature>
<evidence type="ECO:0000256" key="11">
    <source>
        <dbReference type="PROSITE-ProRule" id="PRU01360"/>
    </source>
</evidence>
<evidence type="ECO:0000256" key="1">
    <source>
        <dbReference type="ARBA" id="ARBA00004571"/>
    </source>
</evidence>
<evidence type="ECO:0000313" key="15">
    <source>
        <dbReference type="EMBL" id="AWB68781.1"/>
    </source>
</evidence>
<evidence type="ECO:0008006" key="17">
    <source>
        <dbReference type="Google" id="ProtNLM"/>
    </source>
</evidence>
<evidence type="ECO:0000256" key="5">
    <source>
        <dbReference type="ARBA" id="ARBA00022692"/>
    </source>
</evidence>
<comment type="similarity">
    <text evidence="2">Belongs to the TonB-dependent receptor family. Hemoglobin/haptoglobin binding protein subfamily.</text>
</comment>
<dbReference type="InterPro" id="IPR037066">
    <property type="entry name" value="Plug_dom_sf"/>
</dbReference>
<dbReference type="GO" id="GO:0009279">
    <property type="term" value="C:cell outer membrane"/>
    <property type="evidence" value="ECO:0007669"/>
    <property type="project" value="UniProtKB-SubCell"/>
</dbReference>
<keyword evidence="8 11" id="KW-0472">Membrane</keyword>
<comment type="subcellular location">
    <subcellularLocation>
        <location evidence="1 11">Cell outer membrane</location>
        <topology evidence="1 11">Multi-pass membrane protein</topology>
    </subcellularLocation>
</comment>
<evidence type="ECO:0000259" key="14">
    <source>
        <dbReference type="Pfam" id="PF07715"/>
    </source>
</evidence>
<name>A0A2S0VX46_9ALTE</name>
<protein>
    <recommendedName>
        <fullName evidence="17">TonB-dependent receptor</fullName>
    </recommendedName>
</protein>
<evidence type="ECO:0000259" key="13">
    <source>
        <dbReference type="Pfam" id="PF00593"/>
    </source>
</evidence>